<evidence type="ECO:0000313" key="6">
    <source>
        <dbReference type="Proteomes" id="UP000050783"/>
    </source>
</evidence>
<accession>A0A0N7LQY0</accession>
<dbReference type="Pfam" id="PF01329">
    <property type="entry name" value="Pterin_4a"/>
    <property type="match status" value="1"/>
</dbReference>
<dbReference type="OrthoDB" id="9794987at2"/>
<dbReference type="GeneID" id="55494619"/>
<dbReference type="Gene3D" id="3.30.1360.20">
    <property type="entry name" value="Transcriptional coactivator/pterin dehydratase"/>
    <property type="match status" value="1"/>
</dbReference>
<evidence type="ECO:0000256" key="4">
    <source>
        <dbReference type="HAMAP-Rule" id="MF_00434"/>
    </source>
</evidence>
<dbReference type="EC" id="4.2.1.96" evidence="4"/>
<dbReference type="PANTHER" id="PTHR12599">
    <property type="entry name" value="PTERIN-4-ALPHA-CARBINOLAMINE DEHYDRATASE"/>
    <property type="match status" value="1"/>
</dbReference>
<dbReference type="PANTHER" id="PTHR12599:SF0">
    <property type="entry name" value="PTERIN-4-ALPHA-CARBINOLAMINE DEHYDRATASE"/>
    <property type="match status" value="1"/>
</dbReference>
<sequence length="117" mass="12806">MSLTGETCSLSDRTCVPCSGGVPALTRDEADTHMAGLSADWQLDADAKMLSRHFKFKGFAKATYLANLCAWLADQQGHHPDVSFGWGYVEVKLTTHEIDGLSENDFIWAAKLDQLTA</sequence>
<dbReference type="STRING" id="81569.RUM4293_02332"/>
<dbReference type="Proteomes" id="UP000050783">
    <property type="component" value="Unassembled WGS sequence"/>
</dbReference>
<reference evidence="5 6" key="1">
    <citation type="submission" date="2015-09" db="EMBL/GenBank/DDBJ databases">
        <authorList>
            <consortium name="Swine Surveillance"/>
        </authorList>
    </citation>
    <scope>NUCLEOTIDE SEQUENCE [LARGE SCALE GENOMIC DNA]</scope>
    <source>
        <strain evidence="5 6">CECT 4292</strain>
    </source>
</reference>
<evidence type="ECO:0000256" key="3">
    <source>
        <dbReference type="ARBA" id="ARBA00023239"/>
    </source>
</evidence>
<dbReference type="SUPFAM" id="SSF55248">
    <property type="entry name" value="PCD-like"/>
    <property type="match status" value="1"/>
</dbReference>
<organism evidence="5 6">
    <name type="scientific">Ruegeria atlantica</name>
    <dbReference type="NCBI Taxonomy" id="81569"/>
    <lineage>
        <taxon>Bacteria</taxon>
        <taxon>Pseudomonadati</taxon>
        <taxon>Pseudomonadota</taxon>
        <taxon>Alphaproteobacteria</taxon>
        <taxon>Rhodobacterales</taxon>
        <taxon>Roseobacteraceae</taxon>
        <taxon>Ruegeria</taxon>
    </lineage>
</organism>
<evidence type="ECO:0000256" key="1">
    <source>
        <dbReference type="ARBA" id="ARBA00001554"/>
    </source>
</evidence>
<dbReference type="GO" id="GO:0008124">
    <property type="term" value="F:4-alpha-hydroxytetrahydrobiopterin dehydratase activity"/>
    <property type="evidence" value="ECO:0007669"/>
    <property type="project" value="UniProtKB-UniRule"/>
</dbReference>
<evidence type="ECO:0000256" key="2">
    <source>
        <dbReference type="ARBA" id="ARBA00006472"/>
    </source>
</evidence>
<name>A0A0N7LQY0_9RHOB</name>
<evidence type="ECO:0000313" key="5">
    <source>
        <dbReference type="EMBL" id="CUH49276.1"/>
    </source>
</evidence>
<comment type="catalytic activity">
    <reaction evidence="1 4">
        <text>(4aS,6R)-4a-hydroxy-L-erythro-5,6,7,8-tetrahydrobiopterin = (6R)-L-erythro-6,7-dihydrobiopterin + H2O</text>
        <dbReference type="Rhea" id="RHEA:11920"/>
        <dbReference type="ChEBI" id="CHEBI:15377"/>
        <dbReference type="ChEBI" id="CHEBI:15642"/>
        <dbReference type="ChEBI" id="CHEBI:43120"/>
        <dbReference type="EC" id="4.2.1.96"/>
    </reaction>
</comment>
<dbReference type="InterPro" id="IPR001533">
    <property type="entry name" value="Pterin_deHydtase"/>
</dbReference>
<dbReference type="HAMAP" id="MF_00434">
    <property type="entry name" value="Pterin_4_alpha"/>
    <property type="match status" value="1"/>
</dbReference>
<dbReference type="InterPro" id="IPR036428">
    <property type="entry name" value="PCD_sf"/>
</dbReference>
<protein>
    <recommendedName>
        <fullName evidence="4">Putative pterin-4-alpha-carbinolamine dehydratase</fullName>
        <shortName evidence="4">PHS</shortName>
        <ecNumber evidence="4">4.2.1.96</ecNumber>
    </recommendedName>
    <alternativeName>
        <fullName evidence="4">4-alpha-hydroxy-tetrahydropterin dehydratase</fullName>
    </alternativeName>
    <alternativeName>
        <fullName evidence="4">Pterin carbinolamine dehydratase</fullName>
        <shortName evidence="4">PCD</shortName>
    </alternativeName>
</protein>
<keyword evidence="3 4" id="KW-0456">Lyase</keyword>
<dbReference type="RefSeq" id="WP_058278716.1">
    <property type="nucleotide sequence ID" value="NZ_CYPU01000068.1"/>
</dbReference>
<gene>
    <name evidence="5" type="ORF">RUA4292_03472</name>
</gene>
<proteinExistence type="inferred from homology"/>
<dbReference type="AlphaFoldDB" id="A0A0N7LQY0"/>
<dbReference type="EMBL" id="CYPU01000068">
    <property type="protein sequence ID" value="CUH49276.1"/>
    <property type="molecule type" value="Genomic_DNA"/>
</dbReference>
<dbReference type="CDD" id="cd00913">
    <property type="entry name" value="PCD_DCoH_subfamily_a"/>
    <property type="match status" value="1"/>
</dbReference>
<dbReference type="GO" id="GO:0006729">
    <property type="term" value="P:tetrahydrobiopterin biosynthetic process"/>
    <property type="evidence" value="ECO:0007669"/>
    <property type="project" value="InterPro"/>
</dbReference>
<comment type="similarity">
    <text evidence="2 4">Belongs to the pterin-4-alpha-carbinolamine dehydratase family.</text>
</comment>